<evidence type="ECO:0000256" key="6">
    <source>
        <dbReference type="PROSITE-ProRule" id="PRU00284"/>
    </source>
</evidence>
<keyword evidence="4 6" id="KW-0807">Transducer</keyword>
<evidence type="ECO:0000256" key="3">
    <source>
        <dbReference type="ARBA" id="ARBA00023136"/>
    </source>
</evidence>
<feature type="transmembrane region" description="Helical" evidence="7">
    <location>
        <begin position="180"/>
        <end position="201"/>
    </location>
</feature>
<dbReference type="RefSeq" id="WP_336497184.1">
    <property type="nucleotide sequence ID" value="NZ_JBAWSY010000004.1"/>
</dbReference>
<dbReference type="SMART" id="SM00283">
    <property type="entry name" value="MA"/>
    <property type="match status" value="1"/>
</dbReference>
<dbReference type="EMBL" id="JBAWSY010000004">
    <property type="protein sequence ID" value="MEI4769630.1"/>
    <property type="molecule type" value="Genomic_DNA"/>
</dbReference>
<sequence length="562" mass="63006">MKKWSSIPLRMKYLIAIFSSFFLFGIMAVLLIIQVIHNQNLSDQLEVSSHNVEKADIMKAEIASLYIAISHYAGDPLPEFEEDYEAKKASLEELTNTGREKIQQLDWDAFTKTLNGMYTTYENNLKKSVEKKDNVAKRRQLKAMNEEQLHLTQMLDETRKLESENRQSIINQMNQSQQSMILVVIASFLIAGLLSAALLYLTNRQIKEQLAHVASSAKEIATGNLHIKPLSISTKDEIGEVSSAMNEMQTNLKDMVHIIKQIAEKLSKDSTILKDYSHETVASTDTVQTAINETSNNMLEQKDASIGIRAFLEEFSRTFGEVTDKAVVLNDHATIAVQIADESANTMRKAAVEAGRLRTIFKEADKERKLLQERTEEIARMTTIVQSISKQTNLLALNAGIEAARSGIHGKGFAVVAEEVKKLAYEVSITANTIHEVSTSITLQGNVMEKVFAEGLSTSKHNATTFQLLHEKLDEIVSFIRESKNQNEHMANSIITIETEKNTSEKLIFALTESIEENTAHMEQTVQLLMSNVETIESLSKLINEVSEQAIILEASTSRFTM</sequence>
<dbReference type="PROSITE" id="PS50885">
    <property type="entry name" value="HAMP"/>
    <property type="match status" value="1"/>
</dbReference>
<dbReference type="Gene3D" id="1.10.287.950">
    <property type="entry name" value="Methyl-accepting chemotaxis protein"/>
    <property type="match status" value="1"/>
</dbReference>
<evidence type="ECO:0000313" key="10">
    <source>
        <dbReference type="EMBL" id="MEI4769630.1"/>
    </source>
</evidence>
<keyword evidence="2" id="KW-1003">Cell membrane</keyword>
<evidence type="ECO:0000256" key="1">
    <source>
        <dbReference type="ARBA" id="ARBA00004236"/>
    </source>
</evidence>
<evidence type="ECO:0000259" key="8">
    <source>
        <dbReference type="PROSITE" id="PS50111"/>
    </source>
</evidence>
<dbReference type="PANTHER" id="PTHR32089">
    <property type="entry name" value="METHYL-ACCEPTING CHEMOTAXIS PROTEIN MCPB"/>
    <property type="match status" value="1"/>
</dbReference>
<evidence type="ECO:0000313" key="11">
    <source>
        <dbReference type="Proteomes" id="UP001364890"/>
    </source>
</evidence>
<gene>
    <name evidence="10" type="ORF">WAX74_08215</name>
</gene>
<dbReference type="Pfam" id="PF00672">
    <property type="entry name" value="HAMP"/>
    <property type="match status" value="1"/>
</dbReference>
<feature type="domain" description="Methyl-accepting transducer" evidence="8">
    <location>
        <begin position="276"/>
        <end position="516"/>
    </location>
</feature>
<dbReference type="PROSITE" id="PS50111">
    <property type="entry name" value="CHEMOTAXIS_TRANSDUC_2"/>
    <property type="match status" value="1"/>
</dbReference>
<dbReference type="PANTHER" id="PTHR32089:SF112">
    <property type="entry name" value="LYSOZYME-LIKE PROTEIN-RELATED"/>
    <property type="match status" value="1"/>
</dbReference>
<organism evidence="10 11">
    <name type="scientific">Psychrobacillus mangrovi</name>
    <dbReference type="NCBI Taxonomy" id="3117745"/>
    <lineage>
        <taxon>Bacteria</taxon>
        <taxon>Bacillati</taxon>
        <taxon>Bacillota</taxon>
        <taxon>Bacilli</taxon>
        <taxon>Bacillales</taxon>
        <taxon>Bacillaceae</taxon>
        <taxon>Psychrobacillus</taxon>
    </lineage>
</organism>
<dbReference type="Pfam" id="PF00015">
    <property type="entry name" value="MCPsignal"/>
    <property type="match status" value="1"/>
</dbReference>
<comment type="subcellular location">
    <subcellularLocation>
        <location evidence="1">Cell membrane</location>
    </subcellularLocation>
</comment>
<protein>
    <submittedName>
        <fullName evidence="10">Methyl-accepting chemotaxis protein</fullName>
    </submittedName>
</protein>
<dbReference type="SUPFAM" id="SSF58104">
    <property type="entry name" value="Methyl-accepting chemotaxis protein (MCP) signaling domain"/>
    <property type="match status" value="1"/>
</dbReference>
<evidence type="ECO:0000256" key="4">
    <source>
        <dbReference type="ARBA" id="ARBA00023224"/>
    </source>
</evidence>
<dbReference type="InterPro" id="IPR004089">
    <property type="entry name" value="MCPsignal_dom"/>
</dbReference>
<comment type="caution">
    <text evidence="10">The sequence shown here is derived from an EMBL/GenBank/DDBJ whole genome shotgun (WGS) entry which is preliminary data.</text>
</comment>
<dbReference type="SMART" id="SM00304">
    <property type="entry name" value="HAMP"/>
    <property type="match status" value="1"/>
</dbReference>
<keyword evidence="7" id="KW-0812">Transmembrane</keyword>
<keyword evidence="3 7" id="KW-0472">Membrane</keyword>
<keyword evidence="7" id="KW-1133">Transmembrane helix</keyword>
<accession>A0ABU8F5W5</accession>
<evidence type="ECO:0000259" key="9">
    <source>
        <dbReference type="PROSITE" id="PS50885"/>
    </source>
</evidence>
<reference evidence="10 11" key="1">
    <citation type="submission" date="2024-01" db="EMBL/GenBank/DDBJ databases">
        <title>Seven novel Bacillus-like species.</title>
        <authorList>
            <person name="Liu G."/>
        </authorList>
    </citation>
    <scope>NUCLEOTIDE SEQUENCE [LARGE SCALE GENOMIC DNA]</scope>
    <source>
        <strain evidence="10 11">FJAT-51614</strain>
    </source>
</reference>
<feature type="domain" description="HAMP" evidence="9">
    <location>
        <begin position="204"/>
        <end position="257"/>
    </location>
</feature>
<feature type="transmembrane region" description="Helical" evidence="7">
    <location>
        <begin position="12"/>
        <end position="36"/>
    </location>
</feature>
<dbReference type="Proteomes" id="UP001364890">
    <property type="component" value="Unassembled WGS sequence"/>
</dbReference>
<evidence type="ECO:0000256" key="5">
    <source>
        <dbReference type="ARBA" id="ARBA00029447"/>
    </source>
</evidence>
<proteinExistence type="inferred from homology"/>
<dbReference type="CDD" id="cd06225">
    <property type="entry name" value="HAMP"/>
    <property type="match status" value="1"/>
</dbReference>
<dbReference type="InterPro" id="IPR003660">
    <property type="entry name" value="HAMP_dom"/>
</dbReference>
<comment type="similarity">
    <text evidence="5">Belongs to the methyl-accepting chemotaxis (MCP) protein family.</text>
</comment>
<dbReference type="Gene3D" id="6.10.340.10">
    <property type="match status" value="1"/>
</dbReference>
<name>A0ABU8F5W5_9BACI</name>
<evidence type="ECO:0000256" key="2">
    <source>
        <dbReference type="ARBA" id="ARBA00022475"/>
    </source>
</evidence>
<keyword evidence="11" id="KW-1185">Reference proteome</keyword>
<evidence type="ECO:0000256" key="7">
    <source>
        <dbReference type="SAM" id="Phobius"/>
    </source>
</evidence>